<evidence type="ECO:0000313" key="3">
    <source>
        <dbReference type="EMBL" id="KFC17961.1"/>
    </source>
</evidence>
<dbReference type="Proteomes" id="UP000028623">
    <property type="component" value="Unassembled WGS sequence"/>
</dbReference>
<keyword evidence="4" id="KW-1185">Reference proteome</keyword>
<keyword evidence="2" id="KW-0812">Transmembrane</keyword>
<dbReference type="InterPro" id="IPR010406">
    <property type="entry name" value="DUF1003"/>
</dbReference>
<feature type="transmembrane region" description="Helical" evidence="2">
    <location>
        <begin position="55"/>
        <end position="74"/>
    </location>
</feature>
<keyword evidence="2" id="KW-1133">Transmembrane helix</keyword>
<dbReference type="eggNOG" id="ENOG502ZC8A">
    <property type="taxonomic scope" value="Bacteria"/>
</dbReference>
<keyword evidence="1" id="KW-0175">Coiled coil</keyword>
<accession>A0A085B666</accession>
<evidence type="ECO:0000256" key="2">
    <source>
        <dbReference type="SAM" id="Phobius"/>
    </source>
</evidence>
<protein>
    <submittedName>
        <fullName evidence="3">Membrane protein</fullName>
    </submittedName>
</protein>
<reference evidence="3 4" key="1">
    <citation type="submission" date="2014-07" db="EMBL/GenBank/DDBJ databases">
        <title>Epilithonimonas lactis LMG 22401 Genome.</title>
        <authorList>
            <person name="Pipes S.E."/>
            <person name="Stropko S.J."/>
        </authorList>
    </citation>
    <scope>NUCLEOTIDE SEQUENCE [LARGE SCALE GENOMIC DNA]</scope>
    <source>
        <strain evidence="3 4">LMG 24401</strain>
    </source>
</reference>
<sequence length="180" mass="21036">MKITEETQEKLTILEKIANGIIWWVGSIQSLVFHTVFFIVCFALPIFNIVEFEHMLLVLTTVVSLEAIYLAIFIQMSVNKSTEHIEDLKEDVNEIQEDIDEIQEDIEEIQEDVEEIQEDIDEIQEDVEEINEDDDEDDHSERARTVMLKSKVSNNKNDIKNLKDKIKELEGLIENLKKED</sequence>
<gene>
    <name evidence="3" type="ORF">IO89_19370</name>
</gene>
<dbReference type="Pfam" id="PF06210">
    <property type="entry name" value="DUF1003"/>
    <property type="match status" value="1"/>
</dbReference>
<dbReference type="AlphaFoldDB" id="A0A085B666"/>
<dbReference type="EMBL" id="JPLY01000009">
    <property type="protein sequence ID" value="KFC17961.1"/>
    <property type="molecule type" value="Genomic_DNA"/>
</dbReference>
<dbReference type="OrthoDB" id="1262176at2"/>
<dbReference type="RefSeq" id="WP_034979567.1">
    <property type="nucleotide sequence ID" value="NZ_FOFI01000001.1"/>
</dbReference>
<name>A0A085B666_9FLAO</name>
<proteinExistence type="predicted"/>
<feature type="coiled-coil region" evidence="1">
    <location>
        <begin position="78"/>
        <end position="179"/>
    </location>
</feature>
<keyword evidence="2" id="KW-0472">Membrane</keyword>
<dbReference type="SUPFAM" id="SSF58100">
    <property type="entry name" value="Bacterial hemolysins"/>
    <property type="match status" value="1"/>
</dbReference>
<feature type="transmembrane region" description="Helical" evidence="2">
    <location>
        <begin position="21"/>
        <end position="49"/>
    </location>
</feature>
<evidence type="ECO:0000313" key="4">
    <source>
        <dbReference type="Proteomes" id="UP000028623"/>
    </source>
</evidence>
<dbReference type="Gene3D" id="1.10.287.950">
    <property type="entry name" value="Methyl-accepting chemotaxis protein"/>
    <property type="match status" value="1"/>
</dbReference>
<organism evidence="3 4">
    <name type="scientific">Epilithonimonas lactis</name>
    <dbReference type="NCBI Taxonomy" id="421072"/>
    <lineage>
        <taxon>Bacteria</taxon>
        <taxon>Pseudomonadati</taxon>
        <taxon>Bacteroidota</taxon>
        <taxon>Flavobacteriia</taxon>
        <taxon>Flavobacteriales</taxon>
        <taxon>Weeksellaceae</taxon>
        <taxon>Chryseobacterium group</taxon>
        <taxon>Epilithonimonas</taxon>
    </lineage>
</organism>
<comment type="caution">
    <text evidence="3">The sequence shown here is derived from an EMBL/GenBank/DDBJ whole genome shotgun (WGS) entry which is preliminary data.</text>
</comment>
<evidence type="ECO:0000256" key="1">
    <source>
        <dbReference type="SAM" id="Coils"/>
    </source>
</evidence>
<dbReference type="STRING" id="421072.SAMN04488097_1044"/>